<comment type="caution">
    <text evidence="3">The sequence shown here is derived from an EMBL/GenBank/DDBJ whole genome shotgun (WGS) entry which is preliminary data.</text>
</comment>
<name>A0A4Q7N7H2_9ACTN</name>
<feature type="compositionally biased region" description="Polar residues" evidence="1">
    <location>
        <begin position="55"/>
        <end position="64"/>
    </location>
</feature>
<dbReference type="AlphaFoldDB" id="A0A4Q7N7H2"/>
<dbReference type="Proteomes" id="UP000293638">
    <property type="component" value="Unassembled WGS sequence"/>
</dbReference>
<accession>A0A4Q7N7H2</accession>
<evidence type="ECO:0000313" key="3">
    <source>
        <dbReference type="EMBL" id="RZS77562.1"/>
    </source>
</evidence>
<feature type="compositionally biased region" description="Low complexity" evidence="1">
    <location>
        <begin position="35"/>
        <end position="48"/>
    </location>
</feature>
<feature type="signal peptide" evidence="2">
    <location>
        <begin position="1"/>
        <end position="19"/>
    </location>
</feature>
<reference evidence="3 4" key="1">
    <citation type="submission" date="2019-02" db="EMBL/GenBank/DDBJ databases">
        <title>Genomic Encyclopedia of Type Strains, Phase IV (KMG-IV): sequencing the most valuable type-strain genomes for metagenomic binning, comparative biology and taxonomic classification.</title>
        <authorList>
            <person name="Goeker M."/>
        </authorList>
    </citation>
    <scope>NUCLEOTIDE SEQUENCE [LARGE SCALE GENOMIC DNA]</scope>
    <source>
        <strain evidence="3 4">DSM 45622</strain>
    </source>
</reference>
<dbReference type="RefSeq" id="WP_130494715.1">
    <property type="nucleotide sequence ID" value="NZ_SGXD01000009.1"/>
</dbReference>
<feature type="chain" id="PRO_5038750753" evidence="2">
    <location>
        <begin position="20"/>
        <end position="332"/>
    </location>
</feature>
<evidence type="ECO:0000256" key="1">
    <source>
        <dbReference type="SAM" id="MobiDB-lite"/>
    </source>
</evidence>
<dbReference type="EMBL" id="SGXD01000009">
    <property type="protein sequence ID" value="RZS77562.1"/>
    <property type="molecule type" value="Genomic_DNA"/>
</dbReference>
<dbReference type="OrthoDB" id="3383849at2"/>
<evidence type="ECO:0000313" key="4">
    <source>
        <dbReference type="Proteomes" id="UP000293638"/>
    </source>
</evidence>
<organism evidence="3 4">
    <name type="scientific">Motilibacter rhizosphaerae</name>
    <dbReference type="NCBI Taxonomy" id="598652"/>
    <lineage>
        <taxon>Bacteria</taxon>
        <taxon>Bacillati</taxon>
        <taxon>Actinomycetota</taxon>
        <taxon>Actinomycetes</taxon>
        <taxon>Motilibacterales</taxon>
        <taxon>Motilibacteraceae</taxon>
        <taxon>Motilibacter</taxon>
    </lineage>
</organism>
<keyword evidence="2" id="KW-0732">Signal</keyword>
<gene>
    <name evidence="3" type="ORF">EV189_3997</name>
</gene>
<proteinExistence type="predicted"/>
<protein>
    <submittedName>
        <fullName evidence="3">Uncharacterized protein</fullName>
    </submittedName>
</protein>
<sequence>MSRRWAAPLAAAAAVTVLAASAGAVTLGRHEAAATPAAARLPAATSTAGLRGTTPRPQSWTSVRTDPDPRVLVVGYMGGPVSPGCYGPVTARTTESRGAVTIALVTHVAPAPAPTHDAHGHVIHYGCAAVGVPGHLAVHLSSPLGHRTVIDPAGEPGAGRPARHVPFDGSHLLTPTALPRRYVLTREDGWVDPTTHVSSWMRTWRAPVATVTPSPLPAVSDEPSPGASVPAQDTCPTDAPPDVWLAQYAGRVGSPWHGWTVAGHVAVRGTTATLYAGHDGIAQVGLAWTEPGTRQVVALSSSATCAGSEALSSRALVELARSLAEVRTRAEG</sequence>
<feature type="region of interest" description="Disordered" evidence="1">
    <location>
        <begin position="35"/>
        <end position="65"/>
    </location>
</feature>
<keyword evidence="4" id="KW-1185">Reference proteome</keyword>
<evidence type="ECO:0000256" key="2">
    <source>
        <dbReference type="SAM" id="SignalP"/>
    </source>
</evidence>